<name>A0A7W5FKZ4_9BACL</name>
<dbReference type="AlphaFoldDB" id="A0A7W5FKZ4"/>
<dbReference type="InterPro" id="IPR008972">
    <property type="entry name" value="Cupredoxin"/>
</dbReference>
<dbReference type="EMBL" id="JACHXK010000001">
    <property type="protein sequence ID" value="MBB3108509.1"/>
    <property type="molecule type" value="Genomic_DNA"/>
</dbReference>
<evidence type="ECO:0000313" key="4">
    <source>
        <dbReference type="Proteomes" id="UP000570361"/>
    </source>
</evidence>
<dbReference type="SUPFAM" id="SSF49503">
    <property type="entry name" value="Cupredoxins"/>
    <property type="match status" value="1"/>
</dbReference>
<feature type="chain" id="PRO_5030650724" evidence="1">
    <location>
        <begin position="38"/>
        <end position="152"/>
    </location>
</feature>
<sequence length="152" mass="16504">MTKFLVITKKHVRIATLVLLLLLVAAACLKWNQQSQAAMGSADPAPGVKVYQMVTGEFESRSPDGKMIEAYGWFPGSLPVKAGEEVELRITGISGQDHPFVIEGLDVKGTVSKGKTTVVRFKAEQKGIYQIVCLTHTTPEQNGPMVGYISVQ</sequence>
<evidence type="ECO:0000313" key="3">
    <source>
        <dbReference type="EMBL" id="MBB3108509.1"/>
    </source>
</evidence>
<evidence type="ECO:0000259" key="2">
    <source>
        <dbReference type="Pfam" id="PF13473"/>
    </source>
</evidence>
<dbReference type="RefSeq" id="WP_183596623.1">
    <property type="nucleotide sequence ID" value="NZ_JACHXK010000001.1"/>
</dbReference>
<dbReference type="PROSITE" id="PS51257">
    <property type="entry name" value="PROKAR_LIPOPROTEIN"/>
    <property type="match status" value="1"/>
</dbReference>
<feature type="domain" description="EfeO-type cupredoxin-like" evidence="2">
    <location>
        <begin position="74"/>
        <end position="138"/>
    </location>
</feature>
<keyword evidence="1" id="KW-0732">Signal</keyword>
<proteinExistence type="predicted"/>
<organism evidence="3 4">
    <name type="scientific">Paenibacillus phyllosphaerae</name>
    <dbReference type="NCBI Taxonomy" id="274593"/>
    <lineage>
        <taxon>Bacteria</taxon>
        <taxon>Bacillati</taxon>
        <taxon>Bacillota</taxon>
        <taxon>Bacilli</taxon>
        <taxon>Bacillales</taxon>
        <taxon>Paenibacillaceae</taxon>
        <taxon>Paenibacillus</taxon>
    </lineage>
</organism>
<protein>
    <submittedName>
        <fullName evidence="3">Heme/copper-type cytochrome/quinol oxidase subunit 2</fullName>
    </submittedName>
</protein>
<accession>A0A7W5FKZ4</accession>
<comment type="caution">
    <text evidence="3">The sequence shown here is derived from an EMBL/GenBank/DDBJ whole genome shotgun (WGS) entry which is preliminary data.</text>
</comment>
<gene>
    <name evidence="3" type="ORF">FHS18_000537</name>
</gene>
<keyword evidence="4" id="KW-1185">Reference proteome</keyword>
<dbReference type="Pfam" id="PF13473">
    <property type="entry name" value="Cupredoxin_1"/>
    <property type="match status" value="1"/>
</dbReference>
<dbReference type="Gene3D" id="2.60.40.420">
    <property type="entry name" value="Cupredoxins - blue copper proteins"/>
    <property type="match status" value="1"/>
</dbReference>
<dbReference type="InterPro" id="IPR028096">
    <property type="entry name" value="EfeO_Cupredoxin"/>
</dbReference>
<feature type="signal peptide" evidence="1">
    <location>
        <begin position="1"/>
        <end position="37"/>
    </location>
</feature>
<reference evidence="3 4" key="1">
    <citation type="submission" date="2020-08" db="EMBL/GenBank/DDBJ databases">
        <title>Genomic Encyclopedia of Type Strains, Phase III (KMG-III): the genomes of soil and plant-associated and newly described type strains.</title>
        <authorList>
            <person name="Whitman W."/>
        </authorList>
    </citation>
    <scope>NUCLEOTIDE SEQUENCE [LARGE SCALE GENOMIC DNA]</scope>
    <source>
        <strain evidence="3 4">CECT 5862</strain>
    </source>
</reference>
<evidence type="ECO:0000256" key="1">
    <source>
        <dbReference type="SAM" id="SignalP"/>
    </source>
</evidence>
<dbReference type="Proteomes" id="UP000570361">
    <property type="component" value="Unassembled WGS sequence"/>
</dbReference>